<dbReference type="EMBL" id="LR134405">
    <property type="protein sequence ID" value="VEH64990.1"/>
    <property type="molecule type" value="Genomic_DNA"/>
</dbReference>
<accession>A0A3S4VZC2</accession>
<dbReference type="Proteomes" id="UP000278733">
    <property type="component" value="Chromosome"/>
</dbReference>
<evidence type="ECO:0000313" key="2">
    <source>
        <dbReference type="Proteomes" id="UP000278733"/>
    </source>
</evidence>
<organism evidence="1 2">
    <name type="scientific">Rodentibacter pneumotropicus</name>
    <dbReference type="NCBI Taxonomy" id="758"/>
    <lineage>
        <taxon>Bacteria</taxon>
        <taxon>Pseudomonadati</taxon>
        <taxon>Pseudomonadota</taxon>
        <taxon>Gammaproteobacteria</taxon>
        <taxon>Pasteurellales</taxon>
        <taxon>Pasteurellaceae</taxon>
        <taxon>Rodentibacter</taxon>
    </lineage>
</organism>
<sequence>MLELTSLGAKEELQKANQALSSAKLAKVRADALLNSIYSNTPPYLKIDDESISSVELQQSRQLILAQFNTYLLQQQKAAALLDQKQAEYITIKCKLTNIALYKN</sequence>
<proteinExistence type="predicted"/>
<reference evidence="1 2" key="1">
    <citation type="submission" date="2018-12" db="EMBL/GenBank/DDBJ databases">
        <authorList>
            <consortium name="Pathogen Informatics"/>
        </authorList>
    </citation>
    <scope>NUCLEOTIDE SEQUENCE [LARGE SCALE GENOMIC DNA]</scope>
    <source>
        <strain evidence="1 2">NCTC8284</strain>
    </source>
</reference>
<dbReference type="KEGG" id="rpne:NCTC8284_00124"/>
<evidence type="ECO:0000313" key="1">
    <source>
        <dbReference type="EMBL" id="VEH64990.1"/>
    </source>
</evidence>
<protein>
    <submittedName>
        <fullName evidence="1">Hemolysin secretion protein D, chromosomal</fullName>
    </submittedName>
</protein>
<name>A0A3S4VZC2_9PAST</name>
<dbReference type="AlphaFoldDB" id="A0A3S4VZC2"/>
<gene>
    <name evidence="1" type="primary">hlyD_2</name>
    <name evidence="1" type="ORF">NCTC8284_00124</name>
</gene>